<evidence type="ECO:0000313" key="2">
    <source>
        <dbReference type="EMBL" id="GBL72387.1"/>
    </source>
</evidence>
<gene>
    <name evidence="2" type="ORF">AVEN_115316_1</name>
</gene>
<sequence>MIYYLDKTCVIAGISTTKVWQDETITSCNDARREDFSTGLKGGATPSCDEKFASDPPAIPRNLCRTCLHPRADLACRKNPEKPASDPLTIPRRKLRQPGRHPSEPASVIYASIPWSLEIKSEETGGSGGQLPDSSECYNGKQ</sequence>
<evidence type="ECO:0000256" key="1">
    <source>
        <dbReference type="SAM" id="MobiDB-lite"/>
    </source>
</evidence>
<feature type="compositionally biased region" description="Polar residues" evidence="1">
    <location>
        <begin position="132"/>
        <end position="142"/>
    </location>
</feature>
<dbReference type="AlphaFoldDB" id="A0A4Y1ZYM6"/>
<proteinExistence type="predicted"/>
<feature type="region of interest" description="Disordered" evidence="1">
    <location>
        <begin position="76"/>
        <end position="107"/>
    </location>
</feature>
<organism evidence="2 3">
    <name type="scientific">Araneus ventricosus</name>
    <name type="common">Orbweaver spider</name>
    <name type="synonym">Epeira ventricosa</name>
    <dbReference type="NCBI Taxonomy" id="182803"/>
    <lineage>
        <taxon>Eukaryota</taxon>
        <taxon>Metazoa</taxon>
        <taxon>Ecdysozoa</taxon>
        <taxon>Arthropoda</taxon>
        <taxon>Chelicerata</taxon>
        <taxon>Arachnida</taxon>
        <taxon>Araneae</taxon>
        <taxon>Araneomorphae</taxon>
        <taxon>Entelegynae</taxon>
        <taxon>Araneoidea</taxon>
        <taxon>Araneidae</taxon>
        <taxon>Araneus</taxon>
    </lineage>
</organism>
<reference evidence="2 3" key="1">
    <citation type="journal article" date="2019" name="Sci. Rep.">
        <title>Orb-weaving spider Araneus ventricosus genome elucidates the spidroin gene catalogue.</title>
        <authorList>
            <person name="Kono N."/>
            <person name="Nakamura H."/>
            <person name="Ohtoshi R."/>
            <person name="Moran D.A.P."/>
            <person name="Shinohara A."/>
            <person name="Yoshida Y."/>
            <person name="Fujiwara M."/>
            <person name="Mori M."/>
            <person name="Tomita M."/>
            <person name="Arakawa K."/>
        </authorList>
    </citation>
    <scope>NUCLEOTIDE SEQUENCE [LARGE SCALE GENOMIC DNA]</scope>
</reference>
<dbReference type="EMBL" id="BGPR01000001">
    <property type="protein sequence ID" value="GBL72387.1"/>
    <property type="molecule type" value="Genomic_DNA"/>
</dbReference>
<feature type="region of interest" description="Disordered" evidence="1">
    <location>
        <begin position="121"/>
        <end position="142"/>
    </location>
</feature>
<name>A0A4Y1ZYM6_ARAVE</name>
<keyword evidence="3" id="KW-1185">Reference proteome</keyword>
<dbReference type="Proteomes" id="UP000499080">
    <property type="component" value="Unassembled WGS sequence"/>
</dbReference>
<evidence type="ECO:0000313" key="3">
    <source>
        <dbReference type="Proteomes" id="UP000499080"/>
    </source>
</evidence>
<protein>
    <submittedName>
        <fullName evidence="2">Uncharacterized protein</fullName>
    </submittedName>
</protein>
<accession>A0A4Y1ZYM6</accession>
<comment type="caution">
    <text evidence="2">The sequence shown here is derived from an EMBL/GenBank/DDBJ whole genome shotgun (WGS) entry which is preliminary data.</text>
</comment>